<evidence type="ECO:0000256" key="3">
    <source>
        <dbReference type="ARBA" id="ARBA00022692"/>
    </source>
</evidence>
<feature type="transmembrane region" description="Helical" evidence="6">
    <location>
        <begin position="149"/>
        <end position="171"/>
    </location>
</feature>
<proteinExistence type="inferred from homology"/>
<feature type="transmembrane region" description="Helical" evidence="6">
    <location>
        <begin position="65"/>
        <end position="84"/>
    </location>
</feature>
<evidence type="ECO:0000313" key="8">
    <source>
        <dbReference type="Proteomes" id="UP001474421"/>
    </source>
</evidence>
<dbReference type="AlphaFoldDB" id="A0AAW1AYJ8"/>
<dbReference type="Pfam" id="PF04103">
    <property type="entry name" value="CD20"/>
    <property type="match status" value="1"/>
</dbReference>
<comment type="subcellular location">
    <subcellularLocation>
        <location evidence="1">Membrane</location>
        <topology evidence="1">Multi-pass membrane protein</topology>
    </subcellularLocation>
</comment>
<keyword evidence="3 6" id="KW-0812">Transmembrane</keyword>
<protein>
    <submittedName>
        <fullName evidence="7">Membrane-spanning 4-domains subfamily A member 4A-like</fullName>
    </submittedName>
</protein>
<reference evidence="7 8" key="1">
    <citation type="journal article" date="2024" name="Proc. Natl. Acad. Sci. U.S.A.">
        <title>The genetic regulatory architecture and epigenomic basis for age-related changes in rattlesnake venom.</title>
        <authorList>
            <person name="Hogan M.P."/>
            <person name="Holding M.L."/>
            <person name="Nystrom G.S."/>
            <person name="Colston T.J."/>
            <person name="Bartlett D.A."/>
            <person name="Mason A.J."/>
            <person name="Ellsworth S.A."/>
            <person name="Rautsaw R.M."/>
            <person name="Lawrence K.C."/>
            <person name="Strickland J.L."/>
            <person name="He B."/>
            <person name="Fraser P."/>
            <person name="Margres M.J."/>
            <person name="Gilbert D.M."/>
            <person name="Gibbs H.L."/>
            <person name="Parkinson C.L."/>
            <person name="Rokyta D.R."/>
        </authorList>
    </citation>
    <scope>NUCLEOTIDE SEQUENCE [LARGE SCALE GENOMIC DNA]</scope>
    <source>
        <strain evidence="7">DRR0105</strain>
    </source>
</reference>
<gene>
    <name evidence="7" type="ORF">NXF25_015124</name>
</gene>
<accession>A0AAW1AYJ8</accession>
<dbReference type="InterPro" id="IPR007237">
    <property type="entry name" value="CD20-like"/>
</dbReference>
<keyword evidence="8" id="KW-1185">Reference proteome</keyword>
<dbReference type="Proteomes" id="UP001474421">
    <property type="component" value="Unassembled WGS sequence"/>
</dbReference>
<evidence type="ECO:0000256" key="5">
    <source>
        <dbReference type="ARBA" id="ARBA00023136"/>
    </source>
</evidence>
<feature type="transmembrane region" description="Helical" evidence="6">
    <location>
        <begin position="33"/>
        <end position="53"/>
    </location>
</feature>
<evidence type="ECO:0000256" key="1">
    <source>
        <dbReference type="ARBA" id="ARBA00004141"/>
    </source>
</evidence>
<dbReference type="EMBL" id="JAOTOJ010000011">
    <property type="protein sequence ID" value="KAK9394596.1"/>
    <property type="molecule type" value="Genomic_DNA"/>
</dbReference>
<evidence type="ECO:0000313" key="7">
    <source>
        <dbReference type="EMBL" id="KAK9394596.1"/>
    </source>
</evidence>
<evidence type="ECO:0000256" key="2">
    <source>
        <dbReference type="ARBA" id="ARBA00009565"/>
    </source>
</evidence>
<organism evidence="7 8">
    <name type="scientific">Crotalus adamanteus</name>
    <name type="common">Eastern diamondback rattlesnake</name>
    <dbReference type="NCBI Taxonomy" id="8729"/>
    <lineage>
        <taxon>Eukaryota</taxon>
        <taxon>Metazoa</taxon>
        <taxon>Chordata</taxon>
        <taxon>Craniata</taxon>
        <taxon>Vertebrata</taxon>
        <taxon>Euteleostomi</taxon>
        <taxon>Lepidosauria</taxon>
        <taxon>Squamata</taxon>
        <taxon>Bifurcata</taxon>
        <taxon>Unidentata</taxon>
        <taxon>Episquamata</taxon>
        <taxon>Toxicofera</taxon>
        <taxon>Serpentes</taxon>
        <taxon>Colubroidea</taxon>
        <taxon>Viperidae</taxon>
        <taxon>Crotalinae</taxon>
        <taxon>Crotalus</taxon>
    </lineage>
</organism>
<comment type="caution">
    <text evidence="7">The sequence shown here is derived from an EMBL/GenBank/DDBJ whole genome shotgun (WGS) entry which is preliminary data.</text>
</comment>
<feature type="transmembrane region" description="Helical" evidence="6">
    <location>
        <begin position="96"/>
        <end position="117"/>
    </location>
</feature>
<evidence type="ECO:0000256" key="6">
    <source>
        <dbReference type="SAM" id="Phobius"/>
    </source>
</evidence>
<name>A0AAW1AYJ8_CROAD</name>
<dbReference type="PANTHER" id="PTHR23320">
    <property type="entry name" value="MEMBRANE-SPANNING 4-DOMAINS SUBFAMILY A MS4A -RELATED"/>
    <property type="match status" value="1"/>
</dbReference>
<dbReference type="PANTHER" id="PTHR23320:SF128">
    <property type="entry name" value="MEMBRANE-SPANNING 4-DOMAINS SUBFAMILY A MEMBER 4A"/>
    <property type="match status" value="1"/>
</dbReference>
<dbReference type="InterPro" id="IPR030417">
    <property type="entry name" value="MS4A"/>
</dbReference>
<evidence type="ECO:0000256" key="4">
    <source>
        <dbReference type="ARBA" id="ARBA00022989"/>
    </source>
</evidence>
<keyword evidence="5 6" id="KW-0472">Membrane</keyword>
<dbReference type="GO" id="GO:0016020">
    <property type="term" value="C:membrane"/>
    <property type="evidence" value="ECO:0007669"/>
    <property type="project" value="UniProtKB-SubCell"/>
</dbReference>
<comment type="similarity">
    <text evidence="2">Belongs to the MS4A family.</text>
</comment>
<sequence length="240" mass="25805">MDSPVVMGACSLSSSTEPDHLVPVKKFYQGEPVALGISQICIGITGIAFASLVSAIDESVFLIKIPYWGGILYIISGSLAVAAARNPKIPLVKGMLAMNAISAITAGVGIVVLSFTVSPIHSFSFAWNCNYNGYDTKEKCDEIENIGKGILVVLTVFTILEFCIAISVASFGCKMLCRDPFAETVVVIYQNVTPANAEQHPPFDCKQPLSVARQTLKGEERSRNAGLFLKLWLALLTLLT</sequence>
<keyword evidence="4 6" id="KW-1133">Transmembrane helix</keyword>